<comment type="caution">
    <text evidence="3">The sequence shown here is derived from an EMBL/GenBank/DDBJ whole genome shotgun (WGS) entry which is preliminary data.</text>
</comment>
<feature type="chain" id="PRO_5040249535" evidence="2">
    <location>
        <begin position="21"/>
        <end position="115"/>
    </location>
</feature>
<feature type="signal peptide" evidence="2">
    <location>
        <begin position="1"/>
        <end position="20"/>
    </location>
</feature>
<dbReference type="EMBL" id="CABFNQ020000567">
    <property type="protein sequence ID" value="CAH0019555.1"/>
    <property type="molecule type" value="Genomic_DNA"/>
</dbReference>
<organism evidence="3 4">
    <name type="scientific">Clonostachys rhizophaga</name>
    <dbReference type="NCBI Taxonomy" id="160324"/>
    <lineage>
        <taxon>Eukaryota</taxon>
        <taxon>Fungi</taxon>
        <taxon>Dikarya</taxon>
        <taxon>Ascomycota</taxon>
        <taxon>Pezizomycotina</taxon>
        <taxon>Sordariomycetes</taxon>
        <taxon>Hypocreomycetidae</taxon>
        <taxon>Hypocreales</taxon>
        <taxon>Bionectriaceae</taxon>
        <taxon>Clonostachys</taxon>
    </lineage>
</organism>
<dbReference type="Proteomes" id="UP000696573">
    <property type="component" value="Unassembled WGS sequence"/>
</dbReference>
<name>A0A9N9YIU0_9HYPO</name>
<evidence type="ECO:0000313" key="4">
    <source>
        <dbReference type="Proteomes" id="UP000696573"/>
    </source>
</evidence>
<reference evidence="3" key="1">
    <citation type="submission" date="2021-10" db="EMBL/GenBank/DDBJ databases">
        <authorList>
            <person name="Piombo E."/>
        </authorList>
    </citation>
    <scope>NUCLEOTIDE SEQUENCE</scope>
</reference>
<keyword evidence="2" id="KW-0732">Signal</keyword>
<evidence type="ECO:0000256" key="1">
    <source>
        <dbReference type="SAM" id="MobiDB-lite"/>
    </source>
</evidence>
<proteinExistence type="predicted"/>
<evidence type="ECO:0000313" key="3">
    <source>
        <dbReference type="EMBL" id="CAH0019555.1"/>
    </source>
</evidence>
<accession>A0A9N9YIU0</accession>
<feature type="compositionally biased region" description="Basic residues" evidence="1">
    <location>
        <begin position="52"/>
        <end position="64"/>
    </location>
</feature>
<dbReference type="AlphaFoldDB" id="A0A9N9YIU0"/>
<sequence length="115" mass="11725">MLPSTFIASALLLLSGSAIAVKGGPRYGNGAVRRSEGISNTAPRAVPEGYHARSKRSSLRRRAKPAPPKGKTSPPPKGKTTPPPKGAQSSAGGSCRNGNLRCVPMLSAGTAMCSV</sequence>
<gene>
    <name evidence="3" type="ORF">CRHIZ90672A_00018486</name>
</gene>
<feature type="compositionally biased region" description="Pro residues" evidence="1">
    <location>
        <begin position="65"/>
        <end position="85"/>
    </location>
</feature>
<protein>
    <submittedName>
        <fullName evidence="3">Uncharacterized protein</fullName>
    </submittedName>
</protein>
<evidence type="ECO:0000256" key="2">
    <source>
        <dbReference type="SAM" id="SignalP"/>
    </source>
</evidence>
<keyword evidence="4" id="KW-1185">Reference proteome</keyword>
<feature type="region of interest" description="Disordered" evidence="1">
    <location>
        <begin position="23"/>
        <end position="99"/>
    </location>
</feature>